<dbReference type="GeneID" id="6071548"/>
<name>B0CWP8_LACBS</name>
<gene>
    <name evidence="2" type="ORF">LACBIDRAFT_308577</name>
</gene>
<evidence type="ECO:0000313" key="3">
    <source>
        <dbReference type="Proteomes" id="UP000001194"/>
    </source>
</evidence>
<evidence type="ECO:0000313" key="2">
    <source>
        <dbReference type="EMBL" id="EDR13548.1"/>
    </source>
</evidence>
<dbReference type="RefSeq" id="XP_001876046.1">
    <property type="nucleotide sequence ID" value="XM_001876011.1"/>
</dbReference>
<keyword evidence="1" id="KW-0732">Signal</keyword>
<dbReference type="AlphaFoldDB" id="B0CWP8"/>
<accession>B0CWP8</accession>
<dbReference type="Proteomes" id="UP000001194">
    <property type="component" value="Unassembled WGS sequence"/>
</dbReference>
<feature type="signal peptide" evidence="1">
    <location>
        <begin position="1"/>
        <end position="25"/>
    </location>
</feature>
<dbReference type="InParanoid" id="B0CWP8"/>
<sequence length="147" mass="15922">MTPAANLNLCMCMWWTSNILSSASCGNKVSTQALWKPWVVQGKPGFLDSLIPDLIPTSPPTLLAYHSRAWESLVTFAELSSSPARHSLVHAWRTSFQTGGGLSIPICSTTFSLTALVSLFSTNVSIRRKSLESVGQCSSSIYNTLVV</sequence>
<dbReference type="KEGG" id="lbc:LACBIDRAFT_308577"/>
<evidence type="ECO:0000256" key="1">
    <source>
        <dbReference type="SAM" id="SignalP"/>
    </source>
</evidence>
<dbReference type="EMBL" id="DS547093">
    <property type="protein sequence ID" value="EDR13548.1"/>
    <property type="molecule type" value="Genomic_DNA"/>
</dbReference>
<keyword evidence="3" id="KW-1185">Reference proteome</keyword>
<dbReference type="HOGENOM" id="CLU_1768414_0_0_1"/>
<organism evidence="3">
    <name type="scientific">Laccaria bicolor (strain S238N-H82 / ATCC MYA-4686)</name>
    <name type="common">Bicoloured deceiver</name>
    <name type="synonym">Laccaria laccata var. bicolor</name>
    <dbReference type="NCBI Taxonomy" id="486041"/>
    <lineage>
        <taxon>Eukaryota</taxon>
        <taxon>Fungi</taxon>
        <taxon>Dikarya</taxon>
        <taxon>Basidiomycota</taxon>
        <taxon>Agaricomycotina</taxon>
        <taxon>Agaricomycetes</taxon>
        <taxon>Agaricomycetidae</taxon>
        <taxon>Agaricales</taxon>
        <taxon>Agaricineae</taxon>
        <taxon>Hydnangiaceae</taxon>
        <taxon>Laccaria</taxon>
    </lineage>
</organism>
<feature type="chain" id="PRO_5002748334" evidence="1">
    <location>
        <begin position="26"/>
        <end position="147"/>
    </location>
</feature>
<reference evidence="2 3" key="1">
    <citation type="journal article" date="2008" name="Nature">
        <title>The genome of Laccaria bicolor provides insights into mycorrhizal symbiosis.</title>
        <authorList>
            <person name="Martin F."/>
            <person name="Aerts A."/>
            <person name="Ahren D."/>
            <person name="Brun A."/>
            <person name="Danchin E.G.J."/>
            <person name="Duchaussoy F."/>
            <person name="Gibon J."/>
            <person name="Kohler A."/>
            <person name="Lindquist E."/>
            <person name="Pereda V."/>
            <person name="Salamov A."/>
            <person name="Shapiro H.J."/>
            <person name="Wuyts J."/>
            <person name="Blaudez D."/>
            <person name="Buee M."/>
            <person name="Brokstein P."/>
            <person name="Canbaeck B."/>
            <person name="Cohen D."/>
            <person name="Courty P.E."/>
            <person name="Coutinho P.M."/>
            <person name="Delaruelle C."/>
            <person name="Detter J.C."/>
            <person name="Deveau A."/>
            <person name="DiFazio S."/>
            <person name="Duplessis S."/>
            <person name="Fraissinet-Tachet L."/>
            <person name="Lucic E."/>
            <person name="Frey-Klett P."/>
            <person name="Fourrey C."/>
            <person name="Feussner I."/>
            <person name="Gay G."/>
            <person name="Grimwood J."/>
            <person name="Hoegger P.J."/>
            <person name="Jain P."/>
            <person name="Kilaru S."/>
            <person name="Labbe J."/>
            <person name="Lin Y.C."/>
            <person name="Legue V."/>
            <person name="Le Tacon F."/>
            <person name="Marmeisse R."/>
            <person name="Melayah D."/>
            <person name="Montanini B."/>
            <person name="Muratet M."/>
            <person name="Nehls U."/>
            <person name="Niculita-Hirzel H."/>
            <person name="Oudot-Le Secq M.P."/>
            <person name="Peter M."/>
            <person name="Quesneville H."/>
            <person name="Rajashekar B."/>
            <person name="Reich M."/>
            <person name="Rouhier N."/>
            <person name="Schmutz J."/>
            <person name="Yin T."/>
            <person name="Chalot M."/>
            <person name="Henrissat B."/>
            <person name="Kuees U."/>
            <person name="Lucas S."/>
            <person name="Van de Peer Y."/>
            <person name="Podila G.K."/>
            <person name="Polle A."/>
            <person name="Pukkila P.J."/>
            <person name="Richardson P.M."/>
            <person name="Rouze P."/>
            <person name="Sanders I.R."/>
            <person name="Stajich J.E."/>
            <person name="Tunlid A."/>
            <person name="Tuskan G."/>
            <person name="Grigoriev I.V."/>
        </authorList>
    </citation>
    <scope>NUCLEOTIDE SEQUENCE [LARGE SCALE GENOMIC DNA]</scope>
    <source>
        <strain evidence="3">S238N-H82 / ATCC MYA-4686</strain>
    </source>
</reference>
<protein>
    <submittedName>
        <fullName evidence="2">GPI-anchored small secreted protein</fullName>
    </submittedName>
</protein>
<proteinExistence type="predicted"/>